<keyword evidence="3" id="KW-1185">Reference proteome</keyword>
<keyword evidence="1" id="KW-0812">Transmembrane</keyword>
<reference evidence="2" key="1">
    <citation type="submission" date="2025-08" db="UniProtKB">
        <authorList>
            <consortium name="Ensembl"/>
        </authorList>
    </citation>
    <scope>IDENTIFICATION</scope>
</reference>
<keyword evidence="1" id="KW-1133">Transmembrane helix</keyword>
<organism evidence="2 3">
    <name type="scientific">Aotus nancymaae</name>
    <name type="common">Ma's night monkey</name>
    <dbReference type="NCBI Taxonomy" id="37293"/>
    <lineage>
        <taxon>Eukaryota</taxon>
        <taxon>Metazoa</taxon>
        <taxon>Chordata</taxon>
        <taxon>Craniata</taxon>
        <taxon>Vertebrata</taxon>
        <taxon>Euteleostomi</taxon>
        <taxon>Mammalia</taxon>
        <taxon>Eutheria</taxon>
        <taxon>Euarchontoglires</taxon>
        <taxon>Primates</taxon>
        <taxon>Haplorrhini</taxon>
        <taxon>Platyrrhini</taxon>
        <taxon>Aotidae</taxon>
        <taxon>Aotus</taxon>
    </lineage>
</organism>
<evidence type="ECO:0000313" key="3">
    <source>
        <dbReference type="Proteomes" id="UP000233020"/>
    </source>
</evidence>
<dbReference type="PANTHER" id="PTHR10424:SF74">
    <property type="entry name" value="ENDOGENOUS RETROVIRUS GROUP V MEMBER 2 ENV POLYPROTEIN"/>
    <property type="match status" value="1"/>
</dbReference>
<evidence type="ECO:0000313" key="2">
    <source>
        <dbReference type="Ensembl" id="ENSANAP00000013437.1"/>
    </source>
</evidence>
<dbReference type="PANTHER" id="PTHR10424">
    <property type="entry name" value="VIRAL ENVELOPE PROTEIN"/>
    <property type="match status" value="1"/>
</dbReference>
<name>A0A2K5CXL8_AOTNA</name>
<reference evidence="2" key="2">
    <citation type="submission" date="2025-09" db="UniProtKB">
        <authorList>
            <consortium name="Ensembl"/>
        </authorList>
    </citation>
    <scope>IDENTIFICATION</scope>
</reference>
<sequence length="346" mass="37989">MSFSSTGCHPNLTHWCPGGNHPVNNPEKSLQNRCRAWEGKELITWRLLYSLPKAHAAHIWPKSTALQGGPLSPACNQAIQTGWKSHLRRWFNTTSPRWACTPPGYVFLCGLKQNKLPFEGSAERTYSKPPSANLFTCIDNIQHVGECAVGLLGPRGIGVTIYNTTQPRQKRALGLILAGIGATVGMIAPWGGFAYHEITLRNLSTQIGNLAKSTGDAISKLKASLDSLANVVMDNRLALHYLLAEQGGVCAVEDIKRIYDHATWLHEFGKGGASARAVWKAVKSALPSLKWLVPLLGPFVSSRIKQFYVKSPKKERHQLIVLGSPRTYISPLDASGQRFRETTGSF</sequence>
<evidence type="ECO:0008006" key="4">
    <source>
        <dbReference type="Google" id="ProtNLM"/>
    </source>
</evidence>
<proteinExistence type="predicted"/>
<dbReference type="GeneTree" id="ENSGT00940000164101"/>
<dbReference type="SUPFAM" id="SSF58069">
    <property type="entry name" value="Virus ectodomain"/>
    <property type="match status" value="1"/>
</dbReference>
<dbReference type="InterPro" id="IPR018154">
    <property type="entry name" value="TLV/ENV_coat_polyprotein"/>
</dbReference>
<dbReference type="OMA" id="QFHMESP"/>
<dbReference type="STRING" id="37293.ENSANAP00000013437"/>
<protein>
    <recommendedName>
        <fullName evidence="4">Envelope glycoprotein</fullName>
    </recommendedName>
</protein>
<dbReference type="Gene3D" id="1.10.287.210">
    <property type="match status" value="1"/>
</dbReference>
<keyword evidence="1" id="KW-0472">Membrane</keyword>
<dbReference type="Proteomes" id="UP000233020">
    <property type="component" value="Unplaced"/>
</dbReference>
<dbReference type="Ensembl" id="ENSANAT00000031264.1">
    <property type="protein sequence ID" value="ENSANAP00000013437.1"/>
    <property type="gene ID" value="ENSANAG00000024633.1"/>
</dbReference>
<evidence type="ECO:0000256" key="1">
    <source>
        <dbReference type="SAM" id="Phobius"/>
    </source>
</evidence>
<dbReference type="Pfam" id="PF00429">
    <property type="entry name" value="TLV_coat"/>
    <property type="match status" value="1"/>
</dbReference>
<feature type="transmembrane region" description="Helical" evidence="1">
    <location>
        <begin position="172"/>
        <end position="195"/>
    </location>
</feature>
<accession>A0A2K5CXL8</accession>
<dbReference type="AlphaFoldDB" id="A0A2K5CXL8"/>